<name>A0A316F938_9GAMM</name>
<accession>A0A316F938</accession>
<dbReference type="Proteomes" id="UP000245790">
    <property type="component" value="Unassembled WGS sequence"/>
</dbReference>
<gene>
    <name evidence="2" type="ORF">C8D97_1172</name>
</gene>
<evidence type="ECO:0000313" key="2">
    <source>
        <dbReference type="EMBL" id="PWK42800.1"/>
    </source>
</evidence>
<keyword evidence="3" id="KW-1185">Reference proteome</keyword>
<comment type="caution">
    <text evidence="2">The sequence shown here is derived from an EMBL/GenBank/DDBJ whole genome shotgun (WGS) entry which is preliminary data.</text>
</comment>
<protein>
    <submittedName>
        <fullName evidence="2">Uncharacterized protein</fullName>
    </submittedName>
</protein>
<dbReference type="OrthoDB" id="9846799at2"/>
<feature type="chain" id="PRO_5016351456" evidence="1">
    <location>
        <begin position="26"/>
        <end position="181"/>
    </location>
</feature>
<dbReference type="AlphaFoldDB" id="A0A316F938"/>
<organism evidence="2 3">
    <name type="scientific">Pleionea mediterranea</name>
    <dbReference type="NCBI Taxonomy" id="523701"/>
    <lineage>
        <taxon>Bacteria</taxon>
        <taxon>Pseudomonadati</taxon>
        <taxon>Pseudomonadota</taxon>
        <taxon>Gammaproteobacteria</taxon>
        <taxon>Oceanospirillales</taxon>
        <taxon>Pleioneaceae</taxon>
        <taxon>Pleionea</taxon>
    </lineage>
</organism>
<sequence>MRFLIPRRFLEISLVIGLCMPVVHAENPFSCDRSTDLGYKVSWQGAHNGSATGERGGRYWAFIGESFSFYLKTPFRKKLGELRIAHRGTHIDYSPGNEYTLQLTAETQSSDHAVLQLNKPWFEGDTPEQAGEIRFTTHALGPMNQPCLQGEGAITFKNEQDEVITVNLIFAVDISGRKFRS</sequence>
<evidence type="ECO:0000256" key="1">
    <source>
        <dbReference type="SAM" id="SignalP"/>
    </source>
</evidence>
<dbReference type="EMBL" id="QGGU01000017">
    <property type="protein sequence ID" value="PWK42800.1"/>
    <property type="molecule type" value="Genomic_DNA"/>
</dbReference>
<evidence type="ECO:0000313" key="3">
    <source>
        <dbReference type="Proteomes" id="UP000245790"/>
    </source>
</evidence>
<proteinExistence type="predicted"/>
<dbReference type="RefSeq" id="WP_109765067.1">
    <property type="nucleotide sequence ID" value="NZ_QGGU01000017.1"/>
</dbReference>
<reference evidence="2 3" key="1">
    <citation type="submission" date="2018-05" db="EMBL/GenBank/DDBJ databases">
        <title>Genomic Encyclopedia of Type Strains, Phase IV (KMG-IV): sequencing the most valuable type-strain genomes for metagenomic binning, comparative biology and taxonomic classification.</title>
        <authorList>
            <person name="Goeker M."/>
        </authorList>
    </citation>
    <scope>NUCLEOTIDE SEQUENCE [LARGE SCALE GENOMIC DNA]</scope>
    <source>
        <strain evidence="2 3">DSM 25350</strain>
    </source>
</reference>
<keyword evidence="1" id="KW-0732">Signal</keyword>
<feature type="signal peptide" evidence="1">
    <location>
        <begin position="1"/>
        <end position="25"/>
    </location>
</feature>